<protein>
    <recommendedName>
        <fullName evidence="4">Molecular chaperone DnaJ</fullName>
    </recommendedName>
</protein>
<dbReference type="SUPFAM" id="SSF48452">
    <property type="entry name" value="TPR-like"/>
    <property type="match status" value="1"/>
</dbReference>
<dbReference type="InterPro" id="IPR011990">
    <property type="entry name" value="TPR-like_helical_dom_sf"/>
</dbReference>
<organism evidence="2 3">
    <name type="scientific">Persicobacter diffluens</name>
    <dbReference type="NCBI Taxonomy" id="981"/>
    <lineage>
        <taxon>Bacteria</taxon>
        <taxon>Pseudomonadati</taxon>
        <taxon>Bacteroidota</taxon>
        <taxon>Cytophagia</taxon>
        <taxon>Cytophagales</taxon>
        <taxon>Persicobacteraceae</taxon>
        <taxon>Persicobacter</taxon>
    </lineage>
</organism>
<dbReference type="InterPro" id="IPR019734">
    <property type="entry name" value="TPR_rpt"/>
</dbReference>
<dbReference type="EMBL" id="BQKE01000001">
    <property type="protein sequence ID" value="GJM60468.1"/>
    <property type="molecule type" value="Genomic_DNA"/>
</dbReference>
<dbReference type="InterPro" id="IPR036410">
    <property type="entry name" value="HSP_DnaJ_Cys-rich_dom_sf"/>
</dbReference>
<reference evidence="2 3" key="1">
    <citation type="submission" date="2021-12" db="EMBL/GenBank/DDBJ databases">
        <title>Genome sequencing of bacteria with rrn-lacking chromosome and rrn-plasmid.</title>
        <authorList>
            <person name="Anda M."/>
            <person name="Iwasaki W."/>
        </authorList>
    </citation>
    <scope>NUCLEOTIDE SEQUENCE [LARGE SCALE GENOMIC DNA]</scope>
    <source>
        <strain evidence="2 3">NBRC 15940</strain>
    </source>
</reference>
<sequence length="244" mass="27409">MRIQFESNIFPSTIKPLILMLGLLIFGSQQQANAQYYQGDDYQFSREVIQWVSLGKQYMDNGDFQNANIAFRRALATKEVLPYNMAYLFAETLYEIGQYKNAENFTERYLNMTGNSGDYFRQAAELKTKIDNKLKVILDCNFCNALGYRLKPCQDCDGLGTLEQSCPRCHGIGKERCNACNGQGVQISVNQFGLNDYQSCTKCSNSGFATCSMCEGEKHLNGDCPVCLGSAKVPTNQICDHHAH</sequence>
<dbReference type="RefSeq" id="WP_338236214.1">
    <property type="nucleotide sequence ID" value="NZ_BQKE01000001.1"/>
</dbReference>
<gene>
    <name evidence="2" type="ORF">PEDI_10200</name>
</gene>
<comment type="caution">
    <text evidence="2">The sequence shown here is derived from an EMBL/GenBank/DDBJ whole genome shotgun (WGS) entry which is preliminary data.</text>
</comment>
<accession>A0AAN4VX05</accession>
<evidence type="ECO:0000313" key="2">
    <source>
        <dbReference type="EMBL" id="GJM60468.1"/>
    </source>
</evidence>
<feature type="repeat" description="TPR" evidence="1">
    <location>
        <begin position="48"/>
        <end position="81"/>
    </location>
</feature>
<dbReference type="SUPFAM" id="SSF57938">
    <property type="entry name" value="DnaJ/Hsp40 cysteine-rich domain"/>
    <property type="match status" value="1"/>
</dbReference>
<keyword evidence="3" id="KW-1185">Reference proteome</keyword>
<dbReference type="Proteomes" id="UP001310022">
    <property type="component" value="Unassembled WGS sequence"/>
</dbReference>
<evidence type="ECO:0000313" key="3">
    <source>
        <dbReference type="Proteomes" id="UP001310022"/>
    </source>
</evidence>
<dbReference type="AlphaFoldDB" id="A0AAN4VX05"/>
<evidence type="ECO:0000256" key="1">
    <source>
        <dbReference type="PROSITE-ProRule" id="PRU00339"/>
    </source>
</evidence>
<dbReference type="PROSITE" id="PS50005">
    <property type="entry name" value="TPR"/>
    <property type="match status" value="1"/>
</dbReference>
<dbReference type="Gene3D" id="1.25.40.10">
    <property type="entry name" value="Tetratricopeptide repeat domain"/>
    <property type="match status" value="1"/>
</dbReference>
<evidence type="ECO:0008006" key="4">
    <source>
        <dbReference type="Google" id="ProtNLM"/>
    </source>
</evidence>
<proteinExistence type="predicted"/>
<name>A0AAN4VX05_9BACT</name>
<keyword evidence="1" id="KW-0802">TPR repeat</keyword>